<dbReference type="PANTHER" id="PTHR10901">
    <property type="entry name" value="TROPOMODULIN"/>
    <property type="match status" value="1"/>
</dbReference>
<dbReference type="PANTHER" id="PTHR10901:SF16">
    <property type="entry name" value="TROPOMODULIN"/>
    <property type="match status" value="1"/>
</dbReference>
<organism evidence="7">
    <name type="scientific">Onchocerca flexuosa</name>
    <dbReference type="NCBI Taxonomy" id="387005"/>
    <lineage>
        <taxon>Eukaryota</taxon>
        <taxon>Metazoa</taxon>
        <taxon>Ecdysozoa</taxon>
        <taxon>Nematoda</taxon>
        <taxon>Chromadorea</taxon>
        <taxon>Rhabditida</taxon>
        <taxon>Spirurina</taxon>
        <taxon>Spiruromorpha</taxon>
        <taxon>Filarioidea</taxon>
        <taxon>Onchocercidae</taxon>
        <taxon>Onchocerca</taxon>
    </lineage>
</organism>
<dbReference type="GO" id="GO:0030239">
    <property type="term" value="P:myofibril assembly"/>
    <property type="evidence" value="ECO:0007669"/>
    <property type="project" value="TreeGrafter"/>
</dbReference>
<dbReference type="GO" id="GO:0005523">
    <property type="term" value="F:tropomyosin binding"/>
    <property type="evidence" value="ECO:0007669"/>
    <property type="project" value="InterPro"/>
</dbReference>
<proteinExistence type="predicted"/>
<gene>
    <name evidence="5" type="ORF">OFLC_LOCUS938</name>
</gene>
<accession>A0A183H0C8</accession>
<evidence type="ECO:0000313" key="5">
    <source>
        <dbReference type="EMBL" id="VDO27651.1"/>
    </source>
</evidence>
<evidence type="ECO:0000256" key="2">
    <source>
        <dbReference type="ARBA" id="ARBA00022490"/>
    </source>
</evidence>
<evidence type="ECO:0000256" key="1">
    <source>
        <dbReference type="ARBA" id="ARBA00004245"/>
    </source>
</evidence>
<keyword evidence="6" id="KW-1185">Reference proteome</keyword>
<dbReference type="InterPro" id="IPR004934">
    <property type="entry name" value="TMOD"/>
</dbReference>
<sequence length="746" mass="84562">MMSDNRIITWEEAEQIMGYSSYNRPIKSSLPQPTRPTEPDNDTDVDWSIQQLRIDDPKLKQVNLNNMKPIFDVIASNTTLKSINLETNYLSGDFFARLFKAALVNQTLEEVKAVNQGVTFATAAEKEIIDAVFENRGLTKVSINLRLPEGRHKIENAMIRNQEIRRILRRQAAAAIREAEVTQKEVNKPVVPKQEISSRKSQPTKPAIIENASPIPSVKKQSPNIVEDCRQASIDINNIFEKTSSTVIRNYAKTSSHTVESDKKTISATLEKASTADRQAKVPNIINRTTSNEVIAKTITPPESLPIVDAAKIRTKKTGLKRASTKTKTTDTVTETVPGKAKSKKIVPRKISLEQAVPEMELDTEEMLRKISVPKKSSLTVKKSSAPFGSNETVTPAFTNSMLSRWQNNSSDNSVKNNSEMPEKTEFPTSIHDSFQHFDKKSAGLVKNIRSSSLVPPIFLIADQKNGPKDYWKLDEVNKSSLRFCPRNLSTQTYPLKRESNIKMTKDDMMIEWRKQRGAAPSSSEIGQRPLYDNMNFFSNESFICCKHGVKCSEYYGEKFDKTKISSLWPISELLGRVGKATSPIEITSGSSTALKSKKSYAMHRIDRFYIGQRPRSTSILLTRVAQSFRLYHELPENVNNIDNLKHYAPLYIVFVNNDLEYRHLPIQQCFVNGKRRLFVECGDKNILLFKKLEYLVRHYTNAFAYIDRYVGALDRLIFDDLLPSKHARLLCANTPLLHIALSSYQ</sequence>
<reference evidence="7" key="1">
    <citation type="submission" date="2016-06" db="UniProtKB">
        <authorList>
            <consortium name="WormBaseParasite"/>
        </authorList>
    </citation>
    <scope>IDENTIFICATION</scope>
</reference>
<reference evidence="5 6" key="2">
    <citation type="submission" date="2018-11" db="EMBL/GenBank/DDBJ databases">
        <authorList>
            <consortium name="Pathogen Informatics"/>
        </authorList>
    </citation>
    <scope>NUCLEOTIDE SEQUENCE [LARGE SCALE GENOMIC DNA]</scope>
</reference>
<dbReference type="EMBL" id="UZAJ01000387">
    <property type="protein sequence ID" value="VDO27651.1"/>
    <property type="molecule type" value="Genomic_DNA"/>
</dbReference>
<feature type="region of interest" description="Disordered" evidence="4">
    <location>
        <begin position="24"/>
        <end position="44"/>
    </location>
</feature>
<dbReference type="Gene3D" id="3.80.10.10">
    <property type="entry name" value="Ribonuclease Inhibitor"/>
    <property type="match status" value="1"/>
</dbReference>
<evidence type="ECO:0000313" key="7">
    <source>
        <dbReference type="WBParaSite" id="OFLC_0000093701-mRNA-1"/>
    </source>
</evidence>
<comment type="subcellular location">
    <subcellularLocation>
        <location evidence="1">Cytoplasm</location>
        <location evidence="1">Cytoskeleton</location>
    </subcellularLocation>
</comment>
<name>A0A183H0C8_9BILA</name>
<dbReference type="GO" id="GO:0005856">
    <property type="term" value="C:cytoskeleton"/>
    <property type="evidence" value="ECO:0007669"/>
    <property type="project" value="UniProtKB-SubCell"/>
</dbReference>
<dbReference type="AlphaFoldDB" id="A0A183H0C8"/>
<dbReference type="Proteomes" id="UP000267606">
    <property type="component" value="Unassembled WGS sequence"/>
</dbReference>
<dbReference type="WBParaSite" id="OFLC_0000093701-mRNA-1">
    <property type="protein sequence ID" value="OFLC_0000093701-mRNA-1"/>
    <property type="gene ID" value="OFLC_0000093701"/>
</dbReference>
<protein>
    <submittedName>
        <fullName evidence="7">INCENP_ARK-bind domain-containing protein</fullName>
    </submittedName>
</protein>
<keyword evidence="3" id="KW-0206">Cytoskeleton</keyword>
<evidence type="ECO:0000256" key="3">
    <source>
        <dbReference type="ARBA" id="ARBA00023212"/>
    </source>
</evidence>
<dbReference type="STRING" id="387005.A0A183H0C8"/>
<dbReference type="GO" id="GO:0007015">
    <property type="term" value="P:actin filament organization"/>
    <property type="evidence" value="ECO:0007669"/>
    <property type="project" value="TreeGrafter"/>
</dbReference>
<dbReference type="SUPFAM" id="SSF52047">
    <property type="entry name" value="RNI-like"/>
    <property type="match status" value="1"/>
</dbReference>
<evidence type="ECO:0000313" key="6">
    <source>
        <dbReference type="Proteomes" id="UP000267606"/>
    </source>
</evidence>
<dbReference type="InterPro" id="IPR032675">
    <property type="entry name" value="LRR_dom_sf"/>
</dbReference>
<dbReference type="GO" id="GO:0030016">
    <property type="term" value="C:myofibril"/>
    <property type="evidence" value="ECO:0007669"/>
    <property type="project" value="TreeGrafter"/>
</dbReference>
<evidence type="ECO:0000256" key="4">
    <source>
        <dbReference type="SAM" id="MobiDB-lite"/>
    </source>
</evidence>
<dbReference type="GO" id="GO:0051694">
    <property type="term" value="P:pointed-end actin filament capping"/>
    <property type="evidence" value="ECO:0007669"/>
    <property type="project" value="InterPro"/>
</dbReference>
<keyword evidence="2" id="KW-0963">Cytoplasm</keyword>